<organism evidence="2 3">
    <name type="scientific">Microbispora catharanthi</name>
    <dbReference type="NCBI Taxonomy" id="1712871"/>
    <lineage>
        <taxon>Bacteria</taxon>
        <taxon>Bacillati</taxon>
        <taxon>Actinomycetota</taxon>
        <taxon>Actinomycetes</taxon>
        <taxon>Streptosporangiales</taxon>
        <taxon>Streptosporangiaceae</taxon>
        <taxon>Microbispora</taxon>
    </lineage>
</organism>
<feature type="chain" id="PRO_5024418964" description="Lipoprotein" evidence="1">
    <location>
        <begin position="29"/>
        <end position="125"/>
    </location>
</feature>
<protein>
    <recommendedName>
        <fullName evidence="4">Lipoprotein</fullName>
    </recommendedName>
</protein>
<sequence length="125" mass="13491">MTTRKTVWCALTVLAAAVLSGCSDASKAAPVSRTFTFSGRTLNVRAHDTPADLVATDRKDIKVTLWFDVHGTNPQSSQTLDGNTLDLNAGCSGWADCSARFRVEVPREVRVLRDGRTTDLRGLPG</sequence>
<name>A0A5N6C128_9ACTN</name>
<evidence type="ECO:0000256" key="1">
    <source>
        <dbReference type="SAM" id="SignalP"/>
    </source>
</evidence>
<dbReference type="PROSITE" id="PS51257">
    <property type="entry name" value="PROKAR_LIPOPROTEIN"/>
    <property type="match status" value="1"/>
</dbReference>
<comment type="caution">
    <text evidence="2">The sequence shown here is derived from an EMBL/GenBank/DDBJ whole genome shotgun (WGS) entry which is preliminary data.</text>
</comment>
<keyword evidence="1" id="KW-0732">Signal</keyword>
<evidence type="ECO:0000313" key="3">
    <source>
        <dbReference type="Proteomes" id="UP000313066"/>
    </source>
</evidence>
<evidence type="ECO:0000313" key="2">
    <source>
        <dbReference type="EMBL" id="KAB8186459.1"/>
    </source>
</evidence>
<reference evidence="2 3" key="1">
    <citation type="submission" date="2019-10" db="EMBL/GenBank/DDBJ databases">
        <title>Nonomuraea sp. nov., isolated from Phyllanthus amarus.</title>
        <authorList>
            <person name="Klykleung N."/>
            <person name="Tanasupawat S."/>
        </authorList>
    </citation>
    <scope>NUCLEOTIDE SEQUENCE [LARGE SCALE GENOMIC DNA]</scope>
    <source>
        <strain evidence="2 3">CR1-09</strain>
    </source>
</reference>
<feature type="signal peptide" evidence="1">
    <location>
        <begin position="1"/>
        <end position="28"/>
    </location>
</feature>
<dbReference type="AlphaFoldDB" id="A0A5N6C128"/>
<dbReference type="EMBL" id="VDMA02000003">
    <property type="protein sequence ID" value="KAB8186459.1"/>
    <property type="molecule type" value="Genomic_DNA"/>
</dbReference>
<evidence type="ECO:0008006" key="4">
    <source>
        <dbReference type="Google" id="ProtNLM"/>
    </source>
</evidence>
<keyword evidence="3" id="KW-1185">Reference proteome</keyword>
<accession>A0A5N6C128</accession>
<dbReference type="Proteomes" id="UP000313066">
    <property type="component" value="Unassembled WGS sequence"/>
</dbReference>
<dbReference type="RefSeq" id="WP_139573387.1">
    <property type="nucleotide sequence ID" value="NZ_VDMA02000003.1"/>
</dbReference>
<proteinExistence type="predicted"/>
<gene>
    <name evidence="2" type="ORF">FH610_006560</name>
</gene>